<dbReference type="GO" id="GO:0019915">
    <property type="term" value="P:lipid storage"/>
    <property type="evidence" value="ECO:0007669"/>
    <property type="project" value="InterPro"/>
</dbReference>
<evidence type="ECO:0000256" key="2">
    <source>
        <dbReference type="ARBA" id="ARBA00022692"/>
    </source>
</evidence>
<sequence>MPLIRSTQEVTRGTAKGTKPLPEPTTISEILTKVLVYGCKKYLFLESKYRLMGYAVLLFFVALVADFLPFPKTYFSNSSNILNQLFVKYSWAWTLSLVGIFVFLTTSVYCAGDTKKILRHFSRLLIATLVWWTWTKLFVVLEDAFGSCKTKPAKSGDKQEVMASINGKRACYTKNGTWVGFDVSGHAFLLIWCVMVITEEAKAILGWDSIKDYIRHEDHNRRRTSLAGTSGLPTDLFSETPLSRLSSEEFDKVKKAYNRFTIFANISVVSLTALALLWDGMLIATAIYFHSMIEKVLAGLIAGLMWYTVYQCFYTWDILISPGLPGFGLFKYSPEKSFKTSSNLGSNKASTTSASALHFQTPGKLRPRDQDVPQFMGMPLNALKNKAKGDGISSSLDVSA</sequence>
<evidence type="ECO:0000256" key="6">
    <source>
        <dbReference type="ARBA" id="ARBA00023098"/>
    </source>
</evidence>
<keyword evidence="6" id="KW-0443">Lipid metabolism</keyword>
<dbReference type="OrthoDB" id="5579088at2759"/>
<feature type="transmembrane region" description="Helical" evidence="9">
    <location>
        <begin position="178"/>
        <end position="197"/>
    </location>
</feature>
<accession>A0A8J2K2W3</accession>
<feature type="compositionally biased region" description="Polar residues" evidence="8">
    <location>
        <begin position="1"/>
        <end position="11"/>
    </location>
</feature>
<feature type="transmembrane region" description="Helical" evidence="9">
    <location>
        <begin position="90"/>
        <end position="112"/>
    </location>
</feature>
<gene>
    <name evidence="10" type="ORF">AFUS01_LOCUS20409</name>
</gene>
<evidence type="ECO:0000313" key="10">
    <source>
        <dbReference type="EMBL" id="CAG7731850.1"/>
    </source>
</evidence>
<evidence type="ECO:0000256" key="3">
    <source>
        <dbReference type="ARBA" id="ARBA00022801"/>
    </source>
</evidence>
<dbReference type="HAMAP" id="MF_03230">
    <property type="entry name" value="FITM2"/>
    <property type="match status" value="1"/>
</dbReference>
<dbReference type="PANTHER" id="PTHR23129">
    <property type="entry name" value="ACYL-COENZYME A DIPHOSPHATASE FITM2"/>
    <property type="match status" value="1"/>
</dbReference>
<keyword evidence="11" id="KW-1185">Reference proteome</keyword>
<feature type="region of interest" description="Disordered" evidence="8">
    <location>
        <begin position="1"/>
        <end position="21"/>
    </location>
</feature>
<feature type="transmembrane region" description="Helical" evidence="9">
    <location>
        <begin position="296"/>
        <end position="316"/>
    </location>
</feature>
<evidence type="ECO:0000256" key="5">
    <source>
        <dbReference type="ARBA" id="ARBA00022989"/>
    </source>
</evidence>
<evidence type="ECO:0000256" key="9">
    <source>
        <dbReference type="SAM" id="Phobius"/>
    </source>
</evidence>
<reference evidence="10" key="1">
    <citation type="submission" date="2021-06" db="EMBL/GenBank/DDBJ databases">
        <authorList>
            <person name="Hodson N. C."/>
            <person name="Mongue J. A."/>
            <person name="Jaron S. K."/>
        </authorList>
    </citation>
    <scope>NUCLEOTIDE SEQUENCE</scope>
</reference>
<dbReference type="Proteomes" id="UP000708208">
    <property type="component" value="Unassembled WGS sequence"/>
</dbReference>
<feature type="transmembrane region" description="Helical" evidence="9">
    <location>
        <begin position="262"/>
        <end position="290"/>
    </location>
</feature>
<keyword evidence="3" id="KW-0378">Hydrolase</keyword>
<dbReference type="GO" id="GO:0008654">
    <property type="term" value="P:phospholipid biosynthetic process"/>
    <property type="evidence" value="ECO:0007669"/>
    <property type="project" value="TreeGrafter"/>
</dbReference>
<keyword evidence="4" id="KW-0256">Endoplasmic reticulum</keyword>
<feature type="transmembrane region" description="Helical" evidence="9">
    <location>
        <begin position="51"/>
        <end position="70"/>
    </location>
</feature>
<evidence type="ECO:0000256" key="1">
    <source>
        <dbReference type="ARBA" id="ARBA00004477"/>
    </source>
</evidence>
<dbReference type="InterPro" id="IPR019388">
    <property type="entry name" value="FIT"/>
</dbReference>
<dbReference type="AlphaFoldDB" id="A0A8J2K2W3"/>
<evidence type="ECO:0000256" key="7">
    <source>
        <dbReference type="ARBA" id="ARBA00023136"/>
    </source>
</evidence>
<dbReference type="PANTHER" id="PTHR23129:SF0">
    <property type="entry name" value="ACYL-COENZYME A DIPHOSPHATASE FITM2"/>
    <property type="match status" value="1"/>
</dbReference>
<comment type="subcellular location">
    <subcellularLocation>
        <location evidence="1">Endoplasmic reticulum membrane</location>
        <topology evidence="1">Multi-pass membrane protein</topology>
    </subcellularLocation>
</comment>
<evidence type="ECO:0000313" key="11">
    <source>
        <dbReference type="Proteomes" id="UP000708208"/>
    </source>
</evidence>
<evidence type="ECO:0000256" key="4">
    <source>
        <dbReference type="ARBA" id="ARBA00022824"/>
    </source>
</evidence>
<keyword evidence="2 9" id="KW-0812">Transmembrane</keyword>
<protein>
    <submittedName>
        <fullName evidence="10">Uncharacterized protein</fullName>
    </submittedName>
</protein>
<dbReference type="GO" id="GO:0010945">
    <property type="term" value="F:coenzyme A diphosphatase activity"/>
    <property type="evidence" value="ECO:0007669"/>
    <property type="project" value="InterPro"/>
</dbReference>
<evidence type="ECO:0000256" key="8">
    <source>
        <dbReference type="SAM" id="MobiDB-lite"/>
    </source>
</evidence>
<dbReference type="EMBL" id="CAJVCH010220208">
    <property type="protein sequence ID" value="CAG7731850.1"/>
    <property type="molecule type" value="Genomic_DNA"/>
</dbReference>
<keyword evidence="7 9" id="KW-0472">Membrane</keyword>
<proteinExistence type="inferred from homology"/>
<dbReference type="GO" id="GO:0005789">
    <property type="term" value="C:endoplasmic reticulum membrane"/>
    <property type="evidence" value="ECO:0007669"/>
    <property type="project" value="UniProtKB-SubCell"/>
</dbReference>
<organism evidence="10 11">
    <name type="scientific">Allacma fusca</name>
    <dbReference type="NCBI Taxonomy" id="39272"/>
    <lineage>
        <taxon>Eukaryota</taxon>
        <taxon>Metazoa</taxon>
        <taxon>Ecdysozoa</taxon>
        <taxon>Arthropoda</taxon>
        <taxon>Hexapoda</taxon>
        <taxon>Collembola</taxon>
        <taxon>Symphypleona</taxon>
        <taxon>Sminthuridae</taxon>
        <taxon>Allacma</taxon>
    </lineage>
</organism>
<name>A0A8J2K2W3_9HEXA</name>
<keyword evidence="5 9" id="KW-1133">Transmembrane helix</keyword>
<dbReference type="InterPro" id="IPR046401">
    <property type="entry name" value="FITM1/2"/>
</dbReference>
<comment type="caution">
    <text evidence="10">The sequence shown here is derived from an EMBL/GenBank/DDBJ whole genome shotgun (WGS) entry which is preliminary data.</text>
</comment>
<dbReference type="GO" id="GO:0034389">
    <property type="term" value="P:lipid droplet organization"/>
    <property type="evidence" value="ECO:0007669"/>
    <property type="project" value="InterPro"/>
</dbReference>
<dbReference type="Pfam" id="PF10261">
    <property type="entry name" value="FIT"/>
    <property type="match status" value="1"/>
</dbReference>